<evidence type="ECO:0008006" key="5">
    <source>
        <dbReference type="Google" id="ProtNLM"/>
    </source>
</evidence>
<comment type="caution">
    <text evidence="3">The sequence shown here is derived from an EMBL/GenBank/DDBJ whole genome shotgun (WGS) entry which is preliminary data.</text>
</comment>
<name>A0A8S1KIV8_9CILI</name>
<keyword evidence="2" id="KW-0802">TPR repeat</keyword>
<proteinExistence type="predicted"/>
<dbReference type="Pfam" id="PF13181">
    <property type="entry name" value="TPR_8"/>
    <property type="match status" value="1"/>
</dbReference>
<dbReference type="GO" id="GO:0036064">
    <property type="term" value="C:ciliary basal body"/>
    <property type="evidence" value="ECO:0007669"/>
    <property type="project" value="TreeGrafter"/>
</dbReference>
<protein>
    <recommendedName>
        <fullName evidence="5">Tetratricopeptide repeat protein</fullName>
    </recommendedName>
</protein>
<sequence>MGASNSKGDAVQAFEKMPVEEKLKFILIAVVIKMHKKDIEKLEKIEKESAELFILMLLLATIDKYMDAIVLGDLIILKQQFIPVYLLKSICYLKLQMIENAEKCLLEAQKVKPNCTRVFYLSTKICLIKEDYPGALKNLCEIEKKKPGPNVDYSFGIVYQKMNVHRQAIQYFEKAHTALQKKKYFIAKMESFVALENYDEALECCDIAISLKPGKKELYERKANLLKLLGNEEESEKVRILGLHQDENYTLKIFEEKRKLDEHRSQLIQKQSKIKLKSEIKQTQSQIILNKQNQQIVFYLDALYFTFTYFCALYYNPSLDCTNLIAKYLSTQERIKSLNFTDMVRITIQSCYPDLKDLDISKISDRLKIWYEKKIKNQNEDSMMFSNLFNIFKNLTNTYVRQILIERLNEDFHKSFERQNKNKDFYTYITAICQQFEQQGYTIYRQPGSVLGLEHAILILGFMIKFIALADDKEDFEVLIYRGIKQGDFSQYQQSQSKLKSKTQNITKTDEEDQALQNLSDSQKQMLESGQIYNSAFLSKFG</sequence>
<dbReference type="GO" id="GO:0061512">
    <property type="term" value="P:protein localization to cilium"/>
    <property type="evidence" value="ECO:0007669"/>
    <property type="project" value="TreeGrafter"/>
</dbReference>
<evidence type="ECO:0000256" key="2">
    <source>
        <dbReference type="ARBA" id="ARBA00022803"/>
    </source>
</evidence>
<evidence type="ECO:0000313" key="4">
    <source>
        <dbReference type="Proteomes" id="UP000692954"/>
    </source>
</evidence>
<organism evidence="3 4">
    <name type="scientific">Paramecium sonneborni</name>
    <dbReference type="NCBI Taxonomy" id="65129"/>
    <lineage>
        <taxon>Eukaryota</taxon>
        <taxon>Sar</taxon>
        <taxon>Alveolata</taxon>
        <taxon>Ciliophora</taxon>
        <taxon>Intramacronucleata</taxon>
        <taxon>Oligohymenophorea</taxon>
        <taxon>Peniculida</taxon>
        <taxon>Parameciidae</taxon>
        <taxon>Paramecium</taxon>
    </lineage>
</organism>
<evidence type="ECO:0000313" key="3">
    <source>
        <dbReference type="EMBL" id="CAD8052812.1"/>
    </source>
</evidence>
<dbReference type="PANTHER" id="PTHR44186">
    <property type="match status" value="1"/>
</dbReference>
<accession>A0A8S1KIV8</accession>
<dbReference type="OrthoDB" id="310217at2759"/>
<gene>
    <name evidence="3" type="ORF">PSON_ATCC_30995.1.T0070023</name>
</gene>
<dbReference type="InterPro" id="IPR019734">
    <property type="entry name" value="TPR_rpt"/>
</dbReference>
<keyword evidence="1" id="KW-0677">Repeat</keyword>
<dbReference type="AlphaFoldDB" id="A0A8S1KIV8"/>
<evidence type="ECO:0000256" key="1">
    <source>
        <dbReference type="ARBA" id="ARBA00022737"/>
    </source>
</evidence>
<dbReference type="SMART" id="SM00028">
    <property type="entry name" value="TPR"/>
    <property type="match status" value="3"/>
</dbReference>
<dbReference type="Proteomes" id="UP000692954">
    <property type="component" value="Unassembled WGS sequence"/>
</dbReference>
<dbReference type="PANTHER" id="PTHR44186:SF1">
    <property type="entry name" value="BARDET-BIEDL SYNDROME 4 PROTEIN"/>
    <property type="match status" value="1"/>
</dbReference>
<keyword evidence="4" id="KW-1185">Reference proteome</keyword>
<reference evidence="3" key="1">
    <citation type="submission" date="2021-01" db="EMBL/GenBank/DDBJ databases">
        <authorList>
            <consortium name="Genoscope - CEA"/>
            <person name="William W."/>
        </authorList>
    </citation>
    <scope>NUCLEOTIDE SEQUENCE</scope>
</reference>
<dbReference type="GO" id="GO:0060271">
    <property type="term" value="P:cilium assembly"/>
    <property type="evidence" value="ECO:0007669"/>
    <property type="project" value="TreeGrafter"/>
</dbReference>
<dbReference type="EMBL" id="CAJJDN010000007">
    <property type="protein sequence ID" value="CAD8052812.1"/>
    <property type="molecule type" value="Genomic_DNA"/>
</dbReference>